<evidence type="ECO:0000313" key="16">
    <source>
        <dbReference type="EnsemblMetazoa" id="GPPI047121-PA"/>
    </source>
</evidence>
<feature type="region of interest" description="Disordered" evidence="14">
    <location>
        <begin position="280"/>
        <end position="307"/>
    </location>
</feature>
<evidence type="ECO:0000256" key="14">
    <source>
        <dbReference type="SAM" id="MobiDB-lite"/>
    </source>
</evidence>
<dbReference type="AlphaFoldDB" id="A0A1B0C270"/>
<accession>A0A1B0C270</accession>
<dbReference type="PROSITE" id="PS52048">
    <property type="entry name" value="UCH_DOMAIN"/>
    <property type="match status" value="1"/>
</dbReference>
<sequence>MASNKMPVDINRLTEGWLELESDPGLFTLLLEDFGVYGVQVEEVYDLQKSIEGPVYGFIFLFRWIEERRARRKIVETTAEIFVKDDEAVSSIFFAQQVVPNSCATHALLSVLLNCSEAELHLGDTLSRLKSHTLHMSPENKGWAIGNTPELACAHNSHAMPQARRRLERNAGSGVSTGRFTGEAFHFVSFVPINGHLFELDGLKPYPMDHGGWDINEDWTDKFRRVMAERLGITTGEQDIRFNLMAVVPDRRIAITHKLKMLRTNQAIVSGTLQKLLKSNEGNLDNSSTKPSENGAELNWEQQRSVSPSPLLEAPNAFTVRDLQSLLKNLDSEIAINEQHLNDENDLRYMFKVDDCRRTHNYDEFICTFLSMLAHQGVLGELVSQHLLPSKKISGQNVTSRIGKQSANNTVAQKQKSGKSPKAPGRRRKGRNKCRKRK</sequence>
<comment type="catalytic activity">
    <reaction evidence="1 12 13">
        <text>Thiol-dependent hydrolysis of ester, thioester, amide, peptide and isopeptide bonds formed by the C-terminal Gly of ubiquitin (a 76-residue protein attached to proteins as an intracellular targeting signal).</text>
        <dbReference type="EC" id="3.4.19.12"/>
    </reaction>
</comment>
<evidence type="ECO:0000256" key="5">
    <source>
        <dbReference type="ARBA" id="ARBA00022786"/>
    </source>
</evidence>
<protein>
    <recommendedName>
        <fullName evidence="13">Ubiquitin carboxyl-terminal hydrolase</fullName>
        <ecNumber evidence="13">3.4.19.12</ecNumber>
    </recommendedName>
</protein>
<comment type="subcellular location">
    <subcellularLocation>
        <location evidence="2">Nucleus</location>
    </subcellularLocation>
</comment>
<evidence type="ECO:0000259" key="15">
    <source>
        <dbReference type="PROSITE" id="PS52048"/>
    </source>
</evidence>
<dbReference type="STRING" id="67801.A0A1B0C270"/>
<evidence type="ECO:0000256" key="10">
    <source>
        <dbReference type="ARBA" id="ARBA00046227"/>
    </source>
</evidence>
<keyword evidence="17" id="KW-1185">Reference proteome</keyword>
<dbReference type="GO" id="GO:0016579">
    <property type="term" value="P:protein deubiquitination"/>
    <property type="evidence" value="ECO:0007669"/>
    <property type="project" value="TreeGrafter"/>
</dbReference>
<dbReference type="InterPro" id="IPR036959">
    <property type="entry name" value="Peptidase_C12_UCH_sf"/>
</dbReference>
<organism evidence="16 17">
    <name type="scientific">Glossina palpalis gambiensis</name>
    <dbReference type="NCBI Taxonomy" id="67801"/>
    <lineage>
        <taxon>Eukaryota</taxon>
        <taxon>Metazoa</taxon>
        <taxon>Ecdysozoa</taxon>
        <taxon>Arthropoda</taxon>
        <taxon>Hexapoda</taxon>
        <taxon>Insecta</taxon>
        <taxon>Pterygota</taxon>
        <taxon>Neoptera</taxon>
        <taxon>Endopterygota</taxon>
        <taxon>Diptera</taxon>
        <taxon>Brachycera</taxon>
        <taxon>Muscomorpha</taxon>
        <taxon>Hippoboscoidea</taxon>
        <taxon>Glossinidae</taxon>
        <taxon>Glossina</taxon>
    </lineage>
</organism>
<comment type="subunit">
    <text evidence="11">Catalytic component of the polycomb repressive deubiquitinase (PR-DUB) complex, at least composed of caly/calypso, Asx and sba (MBD5/6 homolog). The PR-DUB complex associates with nucleosomes to mediate deubiquitination of histone H2AK118ub1 substrates; the association requires the positively charged C-terminal tail of caly, probably due to direct binding of DNA. Interacts (via ULD domain) with Asx (via DEUBAD domain); the interaction produces a stable heterodimer with a composite binding site for ubiquitin. Homodimerizes (via coiled-coil hinge-region between the UCH and ULD domains) to mediate assembly of 2 copies of the caly-Asx heterodimer into a bisymmetric tetramer; dimerization enhances PR-DUB association with nucleosomes.</text>
</comment>
<evidence type="ECO:0000256" key="1">
    <source>
        <dbReference type="ARBA" id="ARBA00000707"/>
    </source>
</evidence>
<dbReference type="Pfam" id="PF01088">
    <property type="entry name" value="Peptidase_C12"/>
    <property type="match status" value="1"/>
</dbReference>
<evidence type="ECO:0000256" key="12">
    <source>
        <dbReference type="PROSITE-ProRule" id="PRU01393"/>
    </source>
</evidence>
<dbReference type="InterPro" id="IPR038765">
    <property type="entry name" value="Papain-like_cys_pep_sf"/>
</dbReference>
<keyword evidence="9" id="KW-0539">Nucleus</keyword>
<dbReference type="GO" id="GO:0006511">
    <property type="term" value="P:ubiquitin-dependent protein catabolic process"/>
    <property type="evidence" value="ECO:0007669"/>
    <property type="project" value="UniProtKB-UniRule"/>
</dbReference>
<dbReference type="PROSITE" id="PS52049">
    <property type="entry name" value="ULD"/>
    <property type="match status" value="1"/>
</dbReference>
<dbReference type="InterPro" id="IPR001578">
    <property type="entry name" value="Peptidase_C12_UCH"/>
</dbReference>
<dbReference type="EMBL" id="JXJN01024363">
    <property type="status" value="NOT_ANNOTATED_CDS"/>
    <property type="molecule type" value="Genomic_DNA"/>
</dbReference>
<evidence type="ECO:0000256" key="9">
    <source>
        <dbReference type="ARBA" id="ARBA00023242"/>
    </source>
</evidence>
<dbReference type="CDD" id="cd09617">
    <property type="entry name" value="Peptidase_C12_UCH37_BAP1"/>
    <property type="match status" value="1"/>
</dbReference>
<comment type="similarity">
    <text evidence="3">Belongs to the peptidase C12 family. BAP1 subfamily.</text>
</comment>
<keyword evidence="7 12" id="KW-0788">Thiol protease</keyword>
<dbReference type="Proteomes" id="UP000092460">
    <property type="component" value="Unassembled WGS sequence"/>
</dbReference>
<evidence type="ECO:0000256" key="6">
    <source>
        <dbReference type="ARBA" id="ARBA00022801"/>
    </source>
</evidence>
<name>A0A1B0C270_9MUSC</name>
<reference evidence="17" key="1">
    <citation type="submission" date="2015-01" db="EMBL/GenBank/DDBJ databases">
        <authorList>
            <person name="Aksoy S."/>
            <person name="Warren W."/>
            <person name="Wilson R.K."/>
        </authorList>
    </citation>
    <scope>NUCLEOTIDE SEQUENCE [LARGE SCALE GENOMIC DNA]</scope>
    <source>
        <strain evidence="17">IAEA</strain>
    </source>
</reference>
<evidence type="ECO:0000256" key="11">
    <source>
        <dbReference type="ARBA" id="ARBA00049710"/>
    </source>
</evidence>
<dbReference type="GO" id="GO:0006325">
    <property type="term" value="P:chromatin organization"/>
    <property type="evidence" value="ECO:0007669"/>
    <property type="project" value="UniProtKB-KW"/>
</dbReference>
<dbReference type="PRINTS" id="PR00707">
    <property type="entry name" value="UBCTHYDRLASE"/>
</dbReference>
<keyword evidence="6 12" id="KW-0378">Hydrolase</keyword>
<evidence type="ECO:0000256" key="4">
    <source>
        <dbReference type="ARBA" id="ARBA00022670"/>
    </source>
</evidence>
<dbReference type="EnsemblMetazoa" id="GPPI047121-RA">
    <property type="protein sequence ID" value="GPPI047121-PA"/>
    <property type="gene ID" value="GPPI047121"/>
</dbReference>
<keyword evidence="5 12" id="KW-0833">Ubl conjugation pathway</keyword>
<evidence type="ECO:0000256" key="8">
    <source>
        <dbReference type="ARBA" id="ARBA00022853"/>
    </source>
</evidence>
<evidence type="ECO:0000256" key="7">
    <source>
        <dbReference type="ARBA" id="ARBA00022807"/>
    </source>
</evidence>
<evidence type="ECO:0000256" key="2">
    <source>
        <dbReference type="ARBA" id="ARBA00004123"/>
    </source>
</evidence>
<feature type="active site" description="Proton donor" evidence="12">
    <location>
        <position position="186"/>
    </location>
</feature>
<dbReference type="SUPFAM" id="SSF54001">
    <property type="entry name" value="Cysteine proteinases"/>
    <property type="match status" value="1"/>
</dbReference>
<dbReference type="EC" id="3.4.19.12" evidence="13"/>
<dbReference type="GO" id="GO:0004843">
    <property type="term" value="F:cysteine-type deubiquitinase activity"/>
    <property type="evidence" value="ECO:0007669"/>
    <property type="project" value="UniProtKB-UniRule"/>
</dbReference>
<dbReference type="VEuPathDB" id="VectorBase:GPPI047121"/>
<keyword evidence="8" id="KW-0156">Chromatin regulator</keyword>
<dbReference type="InterPro" id="IPR041507">
    <property type="entry name" value="UCH_C"/>
</dbReference>
<dbReference type="Gene3D" id="3.40.532.10">
    <property type="entry name" value="Peptidase C12, ubiquitin carboxyl-terminal hydrolase"/>
    <property type="match status" value="1"/>
</dbReference>
<feature type="site" description="Transition state stabilizer" evidence="12">
    <location>
        <position position="97"/>
    </location>
</feature>
<proteinExistence type="inferred from homology"/>
<dbReference type="Pfam" id="PF18031">
    <property type="entry name" value="UCH_C"/>
    <property type="match status" value="1"/>
</dbReference>
<feature type="domain" description="UCH catalytic" evidence="15">
    <location>
        <begin position="16"/>
        <end position="249"/>
    </location>
</feature>
<reference evidence="16" key="2">
    <citation type="submission" date="2020-05" db="UniProtKB">
        <authorList>
            <consortium name="EnsemblMetazoa"/>
        </authorList>
    </citation>
    <scope>IDENTIFICATION</scope>
    <source>
        <strain evidence="16">IAEA</strain>
    </source>
</reference>
<feature type="active site" description="Nucleophile" evidence="12">
    <location>
        <position position="103"/>
    </location>
</feature>
<dbReference type="PANTHER" id="PTHR10589:SF28">
    <property type="entry name" value="UBIQUITIN CARBOXYL-TERMINAL HYDROLASE BAP1"/>
    <property type="match status" value="1"/>
</dbReference>
<dbReference type="GO" id="GO:0005737">
    <property type="term" value="C:cytoplasm"/>
    <property type="evidence" value="ECO:0007669"/>
    <property type="project" value="TreeGrafter"/>
</dbReference>
<feature type="compositionally biased region" description="Polar residues" evidence="14">
    <location>
        <begin position="396"/>
        <end position="415"/>
    </location>
</feature>
<comment type="function">
    <text evidence="10">Catalytic component of the polycomb repressive deubiquitinase (PR-DUB) complex, a complex that specifically mediates deubiquitination of histone H2A monoubiquitinated at 'Lys-119' (H2AK118ub1). Mediates bisymmetric organization of the PR-DUB complex and is involved in association with nucleosomes to mediate deubiquitination. Does not deubiquitinate monoubiquitinated histone H2B. Required to maintain the transcriptionally repressive state of homeotic genes throughout development. The PR-DUB complex has weak or no activity toward 'Lys-48'- and 'Lys-63'-linked polyubiquitin chains. Polycomb group (PcG) protein.</text>
</comment>
<evidence type="ECO:0000256" key="3">
    <source>
        <dbReference type="ARBA" id="ARBA00007182"/>
    </source>
</evidence>
<feature type="compositionally biased region" description="Basic residues" evidence="14">
    <location>
        <begin position="416"/>
        <end position="438"/>
    </location>
</feature>
<feature type="compositionally biased region" description="Polar residues" evidence="14">
    <location>
        <begin position="280"/>
        <end position="292"/>
    </location>
</feature>
<dbReference type="PANTHER" id="PTHR10589">
    <property type="entry name" value="UBIQUITIN CARBOXYL-TERMINAL HYDROLASE"/>
    <property type="match status" value="1"/>
</dbReference>
<dbReference type="Gene3D" id="1.20.58.860">
    <property type="match status" value="1"/>
</dbReference>
<dbReference type="GO" id="GO:0005634">
    <property type="term" value="C:nucleus"/>
    <property type="evidence" value="ECO:0007669"/>
    <property type="project" value="UniProtKB-SubCell"/>
</dbReference>
<feature type="site" description="Important for enzyme activity" evidence="12">
    <location>
        <position position="201"/>
    </location>
</feature>
<feature type="region of interest" description="Disordered" evidence="14">
    <location>
        <begin position="396"/>
        <end position="438"/>
    </location>
</feature>
<evidence type="ECO:0000256" key="13">
    <source>
        <dbReference type="RuleBase" id="RU361215"/>
    </source>
</evidence>
<keyword evidence="4 12" id="KW-0645">Protease</keyword>
<evidence type="ECO:0000313" key="17">
    <source>
        <dbReference type="Proteomes" id="UP000092460"/>
    </source>
</evidence>
<dbReference type="FunFam" id="3.40.532.10:FF:000002">
    <property type="entry name" value="Ubiquitin carboxyl-terminal hydrolase"/>
    <property type="match status" value="1"/>
</dbReference>